<dbReference type="EMBL" id="LZEM01000001">
    <property type="protein sequence ID" value="OAZ45624.1"/>
    <property type="molecule type" value="Genomic_DNA"/>
</dbReference>
<evidence type="ECO:0000313" key="3">
    <source>
        <dbReference type="Proteomes" id="UP000093918"/>
    </source>
</evidence>
<gene>
    <name evidence="2" type="ORF">A9Z40_00475</name>
</gene>
<keyword evidence="3" id="KW-1185">Reference proteome</keyword>
<protein>
    <submittedName>
        <fullName evidence="2">Uncharacterized protein</fullName>
    </submittedName>
</protein>
<name>A0ABX2WMZ4_9MICO</name>
<feature type="transmembrane region" description="Helical" evidence="1">
    <location>
        <begin position="146"/>
        <end position="166"/>
    </location>
</feature>
<sequence length="216" mass="23319">MLTSVTRDTPAAAPARRPLRTALGILAAFVLFFATMATWIGGLIAFHALGIPMQGDEWLGWVLAGLVAVAVWPLAGRRAHREFWAHQHGGATPPKASVTAPDRVLRILVMVVGAVGLVALCGPRNITLALAEAWQIIAPGGRSSSALLQLIGLLLCFVLMVPPMLITQRSLRRTPRDHPDRLALELRQNWYVSAATAWVCCLLLGLIVSFVLVKTL</sequence>
<dbReference type="Proteomes" id="UP000093918">
    <property type="component" value="Unassembled WGS sequence"/>
</dbReference>
<reference evidence="3" key="1">
    <citation type="submission" date="2016-06" db="EMBL/GenBank/DDBJ databases">
        <title>Genome sequencing of cellulolytic organisms.</title>
        <authorList>
            <person name="Bohra V."/>
            <person name="Dafale N.A."/>
            <person name="Purohit H.J."/>
        </authorList>
    </citation>
    <scope>NUCLEOTIDE SEQUENCE [LARGE SCALE GENOMIC DNA]</scope>
    <source>
        <strain evidence="3">ND21</strain>
    </source>
</reference>
<feature type="transmembrane region" description="Helical" evidence="1">
    <location>
        <begin position="104"/>
        <end position="126"/>
    </location>
</feature>
<feature type="transmembrane region" description="Helical" evidence="1">
    <location>
        <begin position="21"/>
        <end position="46"/>
    </location>
</feature>
<evidence type="ECO:0000256" key="1">
    <source>
        <dbReference type="SAM" id="Phobius"/>
    </source>
</evidence>
<organism evidence="2 3">
    <name type="scientific">Microbacterium arborescens</name>
    <dbReference type="NCBI Taxonomy" id="33883"/>
    <lineage>
        <taxon>Bacteria</taxon>
        <taxon>Bacillati</taxon>
        <taxon>Actinomycetota</taxon>
        <taxon>Actinomycetes</taxon>
        <taxon>Micrococcales</taxon>
        <taxon>Microbacteriaceae</taxon>
        <taxon>Microbacterium</taxon>
    </lineage>
</organism>
<keyword evidence="1" id="KW-1133">Transmembrane helix</keyword>
<proteinExistence type="predicted"/>
<feature type="transmembrane region" description="Helical" evidence="1">
    <location>
        <begin position="190"/>
        <end position="213"/>
    </location>
</feature>
<keyword evidence="1" id="KW-0472">Membrane</keyword>
<keyword evidence="1" id="KW-0812">Transmembrane</keyword>
<comment type="caution">
    <text evidence="2">The sequence shown here is derived from an EMBL/GenBank/DDBJ whole genome shotgun (WGS) entry which is preliminary data.</text>
</comment>
<accession>A0ABX2WMZ4</accession>
<feature type="transmembrane region" description="Helical" evidence="1">
    <location>
        <begin position="58"/>
        <end position="75"/>
    </location>
</feature>
<evidence type="ECO:0000313" key="2">
    <source>
        <dbReference type="EMBL" id="OAZ45624.1"/>
    </source>
</evidence>